<protein>
    <submittedName>
        <fullName evidence="2">Tetratricopeptide (TPR) repeat protein</fullName>
    </submittedName>
</protein>
<evidence type="ECO:0000313" key="3">
    <source>
        <dbReference type="Proteomes" id="UP001519288"/>
    </source>
</evidence>
<keyword evidence="1" id="KW-0472">Membrane</keyword>
<dbReference type="EMBL" id="JAGGLD010000003">
    <property type="protein sequence ID" value="MBP2001191.1"/>
    <property type="molecule type" value="Genomic_DNA"/>
</dbReference>
<keyword evidence="1" id="KW-0812">Transmembrane</keyword>
<feature type="transmembrane region" description="Helical" evidence="1">
    <location>
        <begin position="6"/>
        <end position="31"/>
    </location>
</feature>
<gene>
    <name evidence="2" type="ORF">J2Z69_002234</name>
</gene>
<dbReference type="RefSeq" id="WP_209862091.1">
    <property type="nucleotide sequence ID" value="NZ_JAGGLD010000003.1"/>
</dbReference>
<evidence type="ECO:0000256" key="1">
    <source>
        <dbReference type="SAM" id="Phobius"/>
    </source>
</evidence>
<dbReference type="Pfam" id="PF14559">
    <property type="entry name" value="TPR_19"/>
    <property type="match status" value="1"/>
</dbReference>
<dbReference type="Proteomes" id="UP001519288">
    <property type="component" value="Unassembled WGS sequence"/>
</dbReference>
<name>A0ABS4JJM2_9BACL</name>
<dbReference type="SUPFAM" id="SSF48452">
    <property type="entry name" value="TPR-like"/>
    <property type="match status" value="1"/>
</dbReference>
<comment type="caution">
    <text evidence="2">The sequence shown here is derived from an EMBL/GenBank/DDBJ whole genome shotgun (WGS) entry which is preliminary data.</text>
</comment>
<organism evidence="2 3">
    <name type="scientific">Paenibacillus shirakamiensis</name>
    <dbReference type="NCBI Taxonomy" id="1265935"/>
    <lineage>
        <taxon>Bacteria</taxon>
        <taxon>Bacillati</taxon>
        <taxon>Bacillota</taxon>
        <taxon>Bacilli</taxon>
        <taxon>Bacillales</taxon>
        <taxon>Paenibacillaceae</taxon>
        <taxon>Paenibacillus</taxon>
    </lineage>
</organism>
<dbReference type="InterPro" id="IPR011990">
    <property type="entry name" value="TPR-like_helical_dom_sf"/>
</dbReference>
<sequence length="224" mass="26431">MSYFFLFFVLNALIGNPFIAIFLLLIIVYFIDRRYVGVFPSITKPFKRMRTISALRQQLSMNPHDATAKRDLARLLLERKRYNEAYTLLEQMRSQSEQSAEYWDDLGQAALGLGRIDESENYILEAIRLNERVRYGQPYLRLAIAMKSKDPQKSIAYAEKFSGIHSSSCEAYYLLGHVYQSLDRKDEARQAFSECNAIYRGLPKYKKRHERKWALRSWFSRLRL</sequence>
<dbReference type="Gene3D" id="1.25.40.10">
    <property type="entry name" value="Tetratricopeptide repeat domain"/>
    <property type="match status" value="1"/>
</dbReference>
<dbReference type="InterPro" id="IPR019734">
    <property type="entry name" value="TPR_rpt"/>
</dbReference>
<dbReference type="SMART" id="SM00028">
    <property type="entry name" value="TPR"/>
    <property type="match status" value="3"/>
</dbReference>
<reference evidence="2 3" key="1">
    <citation type="submission" date="2021-03" db="EMBL/GenBank/DDBJ databases">
        <title>Genomic Encyclopedia of Type Strains, Phase IV (KMG-IV): sequencing the most valuable type-strain genomes for metagenomic binning, comparative biology and taxonomic classification.</title>
        <authorList>
            <person name="Goeker M."/>
        </authorList>
    </citation>
    <scope>NUCLEOTIDE SEQUENCE [LARGE SCALE GENOMIC DNA]</scope>
    <source>
        <strain evidence="2 3">DSM 26806</strain>
    </source>
</reference>
<proteinExistence type="predicted"/>
<evidence type="ECO:0000313" key="2">
    <source>
        <dbReference type="EMBL" id="MBP2001191.1"/>
    </source>
</evidence>
<keyword evidence="1" id="KW-1133">Transmembrane helix</keyword>
<dbReference type="Pfam" id="PF13181">
    <property type="entry name" value="TPR_8"/>
    <property type="match status" value="1"/>
</dbReference>
<accession>A0ABS4JJM2</accession>
<keyword evidence="3" id="KW-1185">Reference proteome</keyword>